<name>A0A8J2K6N9_9HEXA</name>
<protein>
    <recommendedName>
        <fullName evidence="3">MADF domain-containing protein</fullName>
    </recommendedName>
</protein>
<gene>
    <name evidence="1" type="ORF">AFUS01_LOCUS22527</name>
</gene>
<dbReference type="OrthoDB" id="691673at2759"/>
<accession>A0A8J2K6N9</accession>
<dbReference type="Proteomes" id="UP000708208">
    <property type="component" value="Unassembled WGS sequence"/>
</dbReference>
<keyword evidence="2" id="KW-1185">Reference proteome</keyword>
<organism evidence="1 2">
    <name type="scientific">Allacma fusca</name>
    <dbReference type="NCBI Taxonomy" id="39272"/>
    <lineage>
        <taxon>Eukaryota</taxon>
        <taxon>Metazoa</taxon>
        <taxon>Ecdysozoa</taxon>
        <taxon>Arthropoda</taxon>
        <taxon>Hexapoda</taxon>
        <taxon>Collembola</taxon>
        <taxon>Symphypleona</taxon>
        <taxon>Sminthuridae</taxon>
        <taxon>Allacma</taxon>
    </lineage>
</organism>
<comment type="caution">
    <text evidence="1">The sequence shown here is derived from an EMBL/GenBank/DDBJ whole genome shotgun (WGS) entry which is preliminary data.</text>
</comment>
<dbReference type="AlphaFoldDB" id="A0A8J2K6N9"/>
<evidence type="ECO:0000313" key="1">
    <source>
        <dbReference type="EMBL" id="CAG7734123.1"/>
    </source>
</evidence>
<evidence type="ECO:0008006" key="3">
    <source>
        <dbReference type="Google" id="ProtNLM"/>
    </source>
</evidence>
<dbReference type="EMBL" id="CAJVCH010263263">
    <property type="protein sequence ID" value="CAG7734123.1"/>
    <property type="molecule type" value="Genomic_DNA"/>
</dbReference>
<sequence length="170" mass="19402">MSKKVNWEKIQRKISCLRAEYAKKKPGITGSSPSKWQFYESVHKILHGSHYFNPENITTFEAGVEEDNVEEIVVVLDPEESDTVDVLNILEDSPSTNHIAVPISQSSRAAKERKKRRIASTGIQEDVFEFLKKSKQEDSLMMERMVKSQEDTNTLLSKMVENMSQLVKVA</sequence>
<evidence type="ECO:0000313" key="2">
    <source>
        <dbReference type="Proteomes" id="UP000708208"/>
    </source>
</evidence>
<feature type="non-terminal residue" evidence="1">
    <location>
        <position position="1"/>
    </location>
</feature>
<proteinExistence type="predicted"/>
<reference evidence="1" key="1">
    <citation type="submission" date="2021-06" db="EMBL/GenBank/DDBJ databases">
        <authorList>
            <person name="Hodson N. C."/>
            <person name="Mongue J. A."/>
            <person name="Jaron S. K."/>
        </authorList>
    </citation>
    <scope>NUCLEOTIDE SEQUENCE</scope>
</reference>